<dbReference type="CDD" id="cd00519">
    <property type="entry name" value="Lipase_3"/>
    <property type="match status" value="1"/>
</dbReference>
<evidence type="ECO:0000259" key="2">
    <source>
        <dbReference type="Pfam" id="PF01764"/>
    </source>
</evidence>
<gene>
    <name evidence="3" type="ORF">EUGRSUZ_F00220</name>
</gene>
<protein>
    <recommendedName>
        <fullName evidence="2">Fungal lipase-type domain-containing protein</fullName>
    </recommendedName>
</protein>
<accession>A0A059BKM2</accession>
<dbReference type="ESTHER" id="eucgr-a0a059bkm2">
    <property type="family name" value="Triacylglycerol-lipase-OBL1-like"/>
</dbReference>
<dbReference type="Pfam" id="PF01764">
    <property type="entry name" value="Lipase_3"/>
    <property type="match status" value="1"/>
</dbReference>
<dbReference type="SUPFAM" id="SSF53474">
    <property type="entry name" value="alpha/beta-Hydrolases"/>
    <property type="match status" value="1"/>
</dbReference>
<dbReference type="EMBL" id="KK198758">
    <property type="protein sequence ID" value="KCW66406.1"/>
    <property type="molecule type" value="Genomic_DNA"/>
</dbReference>
<evidence type="ECO:0000256" key="1">
    <source>
        <dbReference type="ARBA" id="ARBA00022801"/>
    </source>
</evidence>
<sequence>MEDDDKHCYLELNHTRAGFLGLARLLFHADVSERKYIGCHENYKKELREFGHRWIIFISIVGQKVLHLFKGTLEWLGKKLEFCLNLPSTNGGFLKLVTNALKGNVVRPARDSPTFASAVGNLDPRVDLDSHLKHGDARYNAYLSMMAAKLSYENNPFVETTIQDRWKQASTRAIMFKDRDLDLIVVAFRGTRPFDADAWCTDIDISWFEVELELEGEAAPERVSIHGGFMKALGLQRDRGGLKEMDEVAEEGKSYAYHGIKKKLKNELGGGTRFILTGHSLGGALAILFVGALCMQKEDAILRKLEGVYTFGQPRVGDERFGEYMESEIRRRKVKYYRYVYSSDIVPRLPCDARSLGSSTLLLDEEPNKNCSSWLWYIPNILIAIWELIRGFIMPCMHDPTYRESWFLVMFRMLGIVFPGVSAHSPQDYVNLTQLAPERSTEKARFNRSEV</sequence>
<proteinExistence type="predicted"/>
<dbReference type="PANTHER" id="PTHR46086">
    <property type="entry name" value="ALPHA/BETA-HYDROLASES SUPERFAMILY PROTEIN"/>
    <property type="match status" value="1"/>
</dbReference>
<organism evidence="3">
    <name type="scientific">Eucalyptus grandis</name>
    <name type="common">Flooded gum</name>
    <dbReference type="NCBI Taxonomy" id="71139"/>
    <lineage>
        <taxon>Eukaryota</taxon>
        <taxon>Viridiplantae</taxon>
        <taxon>Streptophyta</taxon>
        <taxon>Embryophyta</taxon>
        <taxon>Tracheophyta</taxon>
        <taxon>Spermatophyta</taxon>
        <taxon>Magnoliopsida</taxon>
        <taxon>eudicotyledons</taxon>
        <taxon>Gunneridae</taxon>
        <taxon>Pentapetalae</taxon>
        <taxon>rosids</taxon>
        <taxon>malvids</taxon>
        <taxon>Myrtales</taxon>
        <taxon>Myrtaceae</taxon>
        <taxon>Myrtoideae</taxon>
        <taxon>Eucalypteae</taxon>
        <taxon>Eucalyptus</taxon>
    </lineage>
</organism>
<dbReference type="GO" id="GO:0006629">
    <property type="term" value="P:lipid metabolic process"/>
    <property type="evidence" value="ECO:0007669"/>
    <property type="project" value="InterPro"/>
</dbReference>
<dbReference type="PANTHER" id="PTHR46086:SF4">
    <property type="entry name" value="ALPHA_BETA-HYDROLASES SUPERFAMILY PROTEIN"/>
    <property type="match status" value="1"/>
</dbReference>
<feature type="domain" description="Fungal lipase-type" evidence="2">
    <location>
        <begin position="185"/>
        <end position="351"/>
    </location>
</feature>
<keyword evidence="1" id="KW-0378">Hydrolase</keyword>
<dbReference type="InterPro" id="IPR002921">
    <property type="entry name" value="Fungal_lipase-type"/>
</dbReference>
<reference evidence="3" key="1">
    <citation type="submission" date="2013-07" db="EMBL/GenBank/DDBJ databases">
        <title>The genome of Eucalyptus grandis.</title>
        <authorList>
            <person name="Schmutz J."/>
            <person name="Hayes R."/>
            <person name="Myburg A."/>
            <person name="Tuskan G."/>
            <person name="Grattapaglia D."/>
            <person name="Rokhsar D.S."/>
        </authorList>
    </citation>
    <scope>NUCLEOTIDE SEQUENCE</scope>
    <source>
        <tissue evidence="3">Leaf extractions</tissue>
    </source>
</reference>
<dbReference type="InParanoid" id="A0A059BKM2"/>
<evidence type="ECO:0000313" key="3">
    <source>
        <dbReference type="EMBL" id="KCW66406.1"/>
    </source>
</evidence>
<dbReference type="InterPro" id="IPR029058">
    <property type="entry name" value="AB_hydrolase_fold"/>
</dbReference>
<name>A0A059BKM2_EUCGR</name>
<dbReference type="AlphaFoldDB" id="A0A059BKM2"/>
<dbReference type="Gramene" id="KCW66406">
    <property type="protein sequence ID" value="KCW66406"/>
    <property type="gene ID" value="EUGRSUZ_F00220"/>
</dbReference>
<dbReference type="Gene3D" id="3.40.50.1820">
    <property type="entry name" value="alpha/beta hydrolase"/>
    <property type="match status" value="1"/>
</dbReference>
<dbReference type="InterPro" id="IPR044819">
    <property type="entry name" value="OBL-like"/>
</dbReference>
<dbReference type="GO" id="GO:0004806">
    <property type="term" value="F:triacylglycerol lipase activity"/>
    <property type="evidence" value="ECO:0007669"/>
    <property type="project" value="InterPro"/>
</dbReference>
<dbReference type="STRING" id="71139.A0A059BKM2"/>